<gene>
    <name evidence="13" type="ORF">OKIOD_LOCUS16455</name>
</gene>
<dbReference type="Pfam" id="PF12894">
    <property type="entry name" value="ANAPC4_WD40"/>
    <property type="match status" value="1"/>
</dbReference>
<dbReference type="InterPro" id="IPR009057">
    <property type="entry name" value="Homeodomain-like_sf"/>
</dbReference>
<comment type="similarity">
    <text evidence="1">Belongs to the CEF1 family.</text>
</comment>
<dbReference type="InterPro" id="IPR015943">
    <property type="entry name" value="WD40/YVTN_repeat-like_dom_sf"/>
</dbReference>
<sequence>MSGVHNLCKLDYPIYCCSPFESKSVMVGGGGGALGPKTGVRNAVELLELDQRRNEVIANPTMSLGLGKACAWNMDTHRSRQLVAFGRDGECRVYHIKRTPLKAGGNQNKNGLTQRKNIPKDSKEARHAEGLIGGVDNFYAQEQAILQTDTKNFQKGVKFSPNGQRIACAGSDGTISVWDLASQQAPIWKWKNIANDEIQCIDWSPDSKWLVSAFRDGTAFLHDAQNGKLCTELHTLFLISQGTDAYRFRSVKFIPGSNPNEFGIVSAHEPRRMTKPPTPCLVAGWRVKPQDELYRLAEPVVVRELAQKVSSMTVSDDGKLIGLGCSDGSVDVFSSCGMELILRKENVHDATVTACCFLPSEKERTPAMFTVSYDNTVRLVPVSGNRNFAAMVRMQIKGGVWRNTEDEILKAAVMKYGLNQWSRIASLLHRKAAKQCKARWYEWLDPNIKKTEWSREEEEKLLHLAKLMPTQWRTIAPIIGRTASQCLEHYEYLLDKAADREAGLEAGEDPRKLKPGEIDPNPETKPARPDPVDMDEDELEMLSEARARLANTQGKKAKRKAREKQLEEARRLALIQKRREMKAAGIRCRLIPSLFKRNKRAMVDYNAEIPFKKDVPKGFYDTNDDEFNPDDKDFRKLTQQDIEPELHSQKEARERKKDQQRMKELRENDMLHLLKRREVKPWNQRNKIVLPSPQITDEELQEVVKLGKASQQAKELVDQSDGNNQLLSDYSTLTPQRTIGTGGATPAPTTDAIQRQAQNIRALNQTNSALAGGENTYLDTGDQSMGGEGEEAGIGDFSGVTPVRQTQATPNTVLGTPFRTPGQTPGQGGQTTGQTPVRDKLGLNTPGGGMGMTPGGMTPGFGGEETIANLREGLARLPTPKNDFEIVLPEELPDGVHQEELDGERAEDYVVDMGDEEDKHAAELKRLEEIELSKRHSAVKTSLPRPSAINDSIMRQADVQLSEYQRAEEMIKAEMLTMLHYDALNHSADNQIQSKTNKRAQLPATHVAYLERNGYDEIDAEDLEEANEVILEEALYVKEQMDHGEISGSIFDQVWTECYNEVLFLPTDKGEKAKYTRASMASKKNKVESAENRLEINRNHMKREAKRAAKLEKNLKVKTGGYRSRAADLVKNYESIMTEIENAERDLNVFSQLKLVEDAAIPRRREILDIEVKRQRIREQNLQKEYAEAKLEYDQMTNNVDAEQMELI</sequence>
<evidence type="ECO:0000256" key="9">
    <source>
        <dbReference type="SAM" id="Coils"/>
    </source>
</evidence>
<keyword evidence="2" id="KW-0507">mRNA processing</keyword>
<evidence type="ECO:0000256" key="1">
    <source>
        <dbReference type="ARBA" id="ARBA00010506"/>
    </source>
</evidence>
<name>A0ABN7TDJ1_OIKDI</name>
<keyword evidence="4" id="KW-0677">Repeat</keyword>
<evidence type="ECO:0000259" key="11">
    <source>
        <dbReference type="PROSITE" id="PS50090"/>
    </source>
</evidence>
<evidence type="ECO:0000259" key="12">
    <source>
        <dbReference type="PROSITE" id="PS51294"/>
    </source>
</evidence>
<dbReference type="Proteomes" id="UP001158576">
    <property type="component" value="Chromosome 2"/>
</dbReference>
<dbReference type="PANTHER" id="PTHR45885:SF1">
    <property type="entry name" value="CELL DIVISION CYCLE 5-LIKE PROTEIN"/>
    <property type="match status" value="1"/>
</dbReference>
<dbReference type="CDD" id="cd11659">
    <property type="entry name" value="SANT_CDC5_II"/>
    <property type="match status" value="1"/>
</dbReference>
<feature type="domain" description="Myb-like" evidence="11">
    <location>
        <begin position="445"/>
        <end position="494"/>
    </location>
</feature>
<protein>
    <submittedName>
        <fullName evidence="13">Oidioi.mRNA.OKI2018_I69.chr2.g7690.t1.cds</fullName>
    </submittedName>
</protein>
<dbReference type="InterPro" id="IPR024977">
    <property type="entry name" value="Apc4-like_WD40_dom"/>
</dbReference>
<feature type="domain" description="HTH myb-type" evidence="12">
    <location>
        <begin position="393"/>
        <end position="448"/>
    </location>
</feature>
<dbReference type="SUPFAM" id="SSF50978">
    <property type="entry name" value="WD40 repeat-like"/>
    <property type="match status" value="1"/>
</dbReference>
<feature type="compositionally biased region" description="Basic and acidic residues" evidence="10">
    <location>
        <begin position="504"/>
        <end position="517"/>
    </location>
</feature>
<dbReference type="InterPro" id="IPR047240">
    <property type="entry name" value="SANT_CDC5L_II"/>
</dbReference>
<dbReference type="PANTHER" id="PTHR45885">
    <property type="entry name" value="CELL DIVISION CYCLE 5-LIKE PROTEIN"/>
    <property type="match status" value="1"/>
</dbReference>
<keyword evidence="8" id="KW-0853">WD repeat</keyword>
<keyword evidence="5" id="KW-0238">DNA-binding</keyword>
<dbReference type="InterPro" id="IPR036322">
    <property type="entry name" value="WD40_repeat_dom_sf"/>
</dbReference>
<feature type="domain" description="Myb-like" evidence="11">
    <location>
        <begin position="393"/>
        <end position="444"/>
    </location>
</feature>
<keyword evidence="7" id="KW-0539">Nucleus</keyword>
<dbReference type="InterPro" id="IPR001680">
    <property type="entry name" value="WD40_rpt"/>
</dbReference>
<evidence type="ECO:0000256" key="6">
    <source>
        <dbReference type="ARBA" id="ARBA00023187"/>
    </source>
</evidence>
<feature type="compositionally biased region" description="Low complexity" evidence="10">
    <location>
        <begin position="815"/>
        <end position="824"/>
    </location>
</feature>
<feature type="region of interest" description="Disordered" evidence="10">
    <location>
        <begin position="640"/>
        <end position="662"/>
    </location>
</feature>
<dbReference type="InterPro" id="IPR021786">
    <property type="entry name" value="Cdc5p/Cef1_C"/>
</dbReference>
<feature type="region of interest" description="Disordered" evidence="10">
    <location>
        <begin position="810"/>
        <end position="839"/>
    </location>
</feature>
<dbReference type="Pfam" id="PF13921">
    <property type="entry name" value="Myb_DNA-bind_6"/>
    <property type="match status" value="1"/>
</dbReference>
<evidence type="ECO:0000256" key="10">
    <source>
        <dbReference type="SAM" id="MobiDB-lite"/>
    </source>
</evidence>
<feature type="domain" description="HTH myb-type" evidence="12">
    <location>
        <begin position="449"/>
        <end position="498"/>
    </location>
</feature>
<dbReference type="SMART" id="SM00320">
    <property type="entry name" value="WD40"/>
    <property type="match status" value="5"/>
</dbReference>
<feature type="repeat" description="WD" evidence="8">
    <location>
        <begin position="157"/>
        <end position="182"/>
    </location>
</feature>
<feature type="region of interest" description="Disordered" evidence="10">
    <location>
        <begin position="504"/>
        <end position="533"/>
    </location>
</feature>
<evidence type="ECO:0000256" key="8">
    <source>
        <dbReference type="PROSITE-ProRule" id="PRU00221"/>
    </source>
</evidence>
<keyword evidence="14" id="KW-1185">Reference proteome</keyword>
<dbReference type="Pfam" id="PF11831">
    <property type="entry name" value="Myb_Cef"/>
    <property type="match status" value="1"/>
</dbReference>
<evidence type="ECO:0000313" key="14">
    <source>
        <dbReference type="Proteomes" id="UP001158576"/>
    </source>
</evidence>
<dbReference type="EMBL" id="OU015567">
    <property type="protein sequence ID" value="CAG5113600.1"/>
    <property type="molecule type" value="Genomic_DNA"/>
</dbReference>
<accession>A0ABN7TDJ1</accession>
<dbReference type="PROSITE" id="PS50082">
    <property type="entry name" value="WD_REPEATS_2"/>
    <property type="match status" value="1"/>
</dbReference>
<dbReference type="PROSITE" id="PS50090">
    <property type="entry name" value="MYB_LIKE"/>
    <property type="match status" value="2"/>
</dbReference>
<dbReference type="PROSITE" id="PS51294">
    <property type="entry name" value="HTH_MYB"/>
    <property type="match status" value="2"/>
</dbReference>
<evidence type="ECO:0000256" key="2">
    <source>
        <dbReference type="ARBA" id="ARBA00022664"/>
    </source>
</evidence>
<keyword evidence="6" id="KW-0508">mRNA splicing</keyword>
<dbReference type="Gene3D" id="1.10.10.60">
    <property type="entry name" value="Homeodomain-like"/>
    <property type="match status" value="2"/>
</dbReference>
<dbReference type="SUPFAM" id="SSF46689">
    <property type="entry name" value="Homeodomain-like"/>
    <property type="match status" value="1"/>
</dbReference>
<evidence type="ECO:0000256" key="5">
    <source>
        <dbReference type="ARBA" id="ARBA00023125"/>
    </source>
</evidence>
<reference evidence="13 14" key="1">
    <citation type="submission" date="2021-04" db="EMBL/GenBank/DDBJ databases">
        <authorList>
            <person name="Bliznina A."/>
        </authorList>
    </citation>
    <scope>NUCLEOTIDE SEQUENCE [LARGE SCALE GENOMIC DNA]</scope>
</reference>
<dbReference type="InterPro" id="IPR047242">
    <property type="entry name" value="CDC5L/Cef1"/>
</dbReference>
<evidence type="ECO:0000313" key="13">
    <source>
        <dbReference type="EMBL" id="CAG5113600.1"/>
    </source>
</evidence>
<dbReference type="SMART" id="SM00717">
    <property type="entry name" value="SANT"/>
    <property type="match status" value="2"/>
</dbReference>
<evidence type="ECO:0000256" key="4">
    <source>
        <dbReference type="ARBA" id="ARBA00022737"/>
    </source>
</evidence>
<dbReference type="InterPro" id="IPR017930">
    <property type="entry name" value="Myb_dom"/>
</dbReference>
<feature type="coiled-coil region" evidence="9">
    <location>
        <begin position="1080"/>
        <end position="1206"/>
    </location>
</feature>
<dbReference type="InterPro" id="IPR001005">
    <property type="entry name" value="SANT/Myb"/>
</dbReference>
<dbReference type="CDD" id="cd00167">
    <property type="entry name" value="SANT"/>
    <property type="match status" value="1"/>
</dbReference>
<keyword evidence="9" id="KW-0175">Coiled coil</keyword>
<evidence type="ECO:0000256" key="3">
    <source>
        <dbReference type="ARBA" id="ARBA00022728"/>
    </source>
</evidence>
<organism evidence="13 14">
    <name type="scientific">Oikopleura dioica</name>
    <name type="common">Tunicate</name>
    <dbReference type="NCBI Taxonomy" id="34765"/>
    <lineage>
        <taxon>Eukaryota</taxon>
        <taxon>Metazoa</taxon>
        <taxon>Chordata</taxon>
        <taxon>Tunicata</taxon>
        <taxon>Appendicularia</taxon>
        <taxon>Copelata</taxon>
        <taxon>Oikopleuridae</taxon>
        <taxon>Oikopleura</taxon>
    </lineage>
</organism>
<proteinExistence type="inferred from homology"/>
<keyword evidence="3" id="KW-0747">Spliceosome</keyword>
<dbReference type="Gene3D" id="2.130.10.10">
    <property type="entry name" value="YVTN repeat-like/Quinoprotein amine dehydrogenase"/>
    <property type="match status" value="1"/>
</dbReference>
<evidence type="ECO:0000256" key="7">
    <source>
        <dbReference type="ARBA" id="ARBA00023242"/>
    </source>
</evidence>